<dbReference type="Proteomes" id="UP000054279">
    <property type="component" value="Unassembled WGS sequence"/>
</dbReference>
<protein>
    <submittedName>
        <fullName evidence="2">Uncharacterized protein</fullName>
    </submittedName>
</protein>
<keyword evidence="3" id="KW-1185">Reference proteome</keyword>
<accession>A0A0C9UL13</accession>
<dbReference type="EMBL" id="KN837187">
    <property type="protein sequence ID" value="KIJ35579.1"/>
    <property type="molecule type" value="Genomic_DNA"/>
</dbReference>
<feature type="compositionally biased region" description="Polar residues" evidence="1">
    <location>
        <begin position="22"/>
        <end position="57"/>
    </location>
</feature>
<dbReference type="HOGENOM" id="CLU_1504361_0_0_1"/>
<feature type="compositionally biased region" description="Basic and acidic residues" evidence="1">
    <location>
        <begin position="1"/>
        <end position="15"/>
    </location>
</feature>
<feature type="region of interest" description="Disordered" evidence="1">
    <location>
        <begin position="1"/>
        <end position="93"/>
    </location>
</feature>
<evidence type="ECO:0000313" key="3">
    <source>
        <dbReference type="Proteomes" id="UP000054279"/>
    </source>
</evidence>
<proteinExistence type="predicted"/>
<reference evidence="2 3" key="1">
    <citation type="submission" date="2014-06" db="EMBL/GenBank/DDBJ databases">
        <title>Evolutionary Origins and Diversification of the Mycorrhizal Mutualists.</title>
        <authorList>
            <consortium name="DOE Joint Genome Institute"/>
            <consortium name="Mycorrhizal Genomics Consortium"/>
            <person name="Kohler A."/>
            <person name="Kuo A."/>
            <person name="Nagy L.G."/>
            <person name="Floudas D."/>
            <person name="Copeland A."/>
            <person name="Barry K.W."/>
            <person name="Cichocki N."/>
            <person name="Veneault-Fourrey C."/>
            <person name="LaButti K."/>
            <person name="Lindquist E.A."/>
            <person name="Lipzen A."/>
            <person name="Lundell T."/>
            <person name="Morin E."/>
            <person name="Murat C."/>
            <person name="Riley R."/>
            <person name="Ohm R."/>
            <person name="Sun H."/>
            <person name="Tunlid A."/>
            <person name="Henrissat B."/>
            <person name="Grigoriev I.V."/>
            <person name="Hibbett D.S."/>
            <person name="Martin F."/>
        </authorList>
    </citation>
    <scope>NUCLEOTIDE SEQUENCE [LARGE SCALE GENOMIC DNA]</scope>
    <source>
        <strain evidence="2 3">SS14</strain>
    </source>
</reference>
<dbReference type="AlphaFoldDB" id="A0A0C9UL13"/>
<evidence type="ECO:0000313" key="2">
    <source>
        <dbReference type="EMBL" id="KIJ35579.1"/>
    </source>
</evidence>
<sequence>MVQADERPHHDETTGTHRHLNLNFTGRGSQVNQQAPLSNPQSNPAPPEQNSSANPGSMGQGQDLPRNEQEDMVSADGDIGSPSSDTSQAKEVERTLRARMDWLESQLLQPAHKQIQPYISGDDYDDLRTRAAALRHPEECRPTIPDMIPGFQASLLTQAVWGASAHRSPGQGHKGLQKL</sequence>
<name>A0A0C9UL13_SPHS4</name>
<organism evidence="2 3">
    <name type="scientific">Sphaerobolus stellatus (strain SS14)</name>
    <dbReference type="NCBI Taxonomy" id="990650"/>
    <lineage>
        <taxon>Eukaryota</taxon>
        <taxon>Fungi</taxon>
        <taxon>Dikarya</taxon>
        <taxon>Basidiomycota</taxon>
        <taxon>Agaricomycotina</taxon>
        <taxon>Agaricomycetes</taxon>
        <taxon>Phallomycetidae</taxon>
        <taxon>Geastrales</taxon>
        <taxon>Sphaerobolaceae</taxon>
        <taxon>Sphaerobolus</taxon>
    </lineage>
</organism>
<evidence type="ECO:0000256" key="1">
    <source>
        <dbReference type="SAM" id="MobiDB-lite"/>
    </source>
</evidence>
<gene>
    <name evidence="2" type="ORF">M422DRAFT_69919</name>
</gene>